<dbReference type="SUPFAM" id="SSF55785">
    <property type="entry name" value="PYP-like sensor domain (PAS domain)"/>
    <property type="match status" value="2"/>
</dbReference>
<dbReference type="PROSITE" id="PS50125">
    <property type="entry name" value="GUANYLATE_CYCLASE_2"/>
    <property type="match status" value="1"/>
</dbReference>
<evidence type="ECO:0000259" key="3">
    <source>
        <dbReference type="PROSITE" id="PS50125"/>
    </source>
</evidence>
<dbReference type="InterPro" id="IPR035965">
    <property type="entry name" value="PAS-like_dom_sf"/>
</dbReference>
<dbReference type="InterPro" id="IPR003018">
    <property type="entry name" value="GAF"/>
</dbReference>
<dbReference type="GO" id="GO:0004016">
    <property type="term" value="F:adenylate cyclase activity"/>
    <property type="evidence" value="ECO:0007669"/>
    <property type="project" value="UniProtKB-ARBA"/>
</dbReference>
<dbReference type="InterPro" id="IPR000700">
    <property type="entry name" value="PAS-assoc_C"/>
</dbReference>
<feature type="region of interest" description="Disordered" evidence="1">
    <location>
        <begin position="690"/>
        <end position="712"/>
    </location>
</feature>
<dbReference type="PANTHER" id="PTHR43081:SF1">
    <property type="entry name" value="ADENYLATE CYCLASE, TERMINAL-DIFFERENTIATION SPECIFIC"/>
    <property type="match status" value="1"/>
</dbReference>
<dbReference type="GO" id="GO:0006171">
    <property type="term" value="P:cAMP biosynthetic process"/>
    <property type="evidence" value="ECO:0007669"/>
    <property type="project" value="TreeGrafter"/>
</dbReference>
<dbReference type="InterPro" id="IPR029016">
    <property type="entry name" value="GAF-like_dom_sf"/>
</dbReference>
<dbReference type="SUPFAM" id="SSF55073">
    <property type="entry name" value="Nucleotide cyclase"/>
    <property type="match status" value="1"/>
</dbReference>
<dbReference type="RefSeq" id="WP_085123928.1">
    <property type="nucleotide sequence ID" value="NZ_FWZX01000014.1"/>
</dbReference>
<dbReference type="EMBL" id="FWZX01000014">
    <property type="protein sequence ID" value="SMF41535.1"/>
    <property type="molecule type" value="Genomic_DNA"/>
</dbReference>
<reference evidence="4 5" key="1">
    <citation type="submission" date="2017-04" db="EMBL/GenBank/DDBJ databases">
        <authorList>
            <person name="Afonso C.L."/>
            <person name="Miller P.J."/>
            <person name="Scott M.A."/>
            <person name="Spackman E."/>
            <person name="Goraichik I."/>
            <person name="Dimitrov K.M."/>
            <person name="Suarez D.L."/>
            <person name="Swayne D.E."/>
        </authorList>
    </citation>
    <scope>NUCLEOTIDE SEQUENCE [LARGE SCALE GENOMIC DNA]</scope>
    <source>
        <strain evidence="4 5">USBA 355</strain>
    </source>
</reference>
<dbReference type="Gene3D" id="3.30.450.40">
    <property type="match status" value="1"/>
</dbReference>
<dbReference type="InterPro" id="IPR029787">
    <property type="entry name" value="Nucleotide_cyclase"/>
</dbReference>
<evidence type="ECO:0000256" key="1">
    <source>
        <dbReference type="SAM" id="MobiDB-lite"/>
    </source>
</evidence>
<dbReference type="SUPFAM" id="SSF55781">
    <property type="entry name" value="GAF domain-like"/>
    <property type="match status" value="1"/>
</dbReference>
<dbReference type="Proteomes" id="UP000192917">
    <property type="component" value="Unassembled WGS sequence"/>
</dbReference>
<dbReference type="Pfam" id="PF08448">
    <property type="entry name" value="PAS_4"/>
    <property type="match status" value="1"/>
</dbReference>
<name>A0A1Y6C267_9PROT</name>
<feature type="compositionally biased region" description="Pro residues" evidence="1">
    <location>
        <begin position="703"/>
        <end position="712"/>
    </location>
</feature>
<dbReference type="CDD" id="cd07302">
    <property type="entry name" value="CHD"/>
    <property type="match status" value="1"/>
</dbReference>
<dbReference type="InterPro" id="IPR050697">
    <property type="entry name" value="Adenylyl/Guanylyl_Cyclase_3/4"/>
</dbReference>
<dbReference type="Gene3D" id="3.30.70.1230">
    <property type="entry name" value="Nucleotide cyclase"/>
    <property type="match status" value="1"/>
</dbReference>
<dbReference type="PANTHER" id="PTHR43081">
    <property type="entry name" value="ADENYLATE CYCLASE, TERMINAL-DIFFERENTIATION SPECIFIC-RELATED"/>
    <property type="match status" value="1"/>
</dbReference>
<evidence type="ECO:0000313" key="4">
    <source>
        <dbReference type="EMBL" id="SMF41535.1"/>
    </source>
</evidence>
<dbReference type="InterPro" id="IPR001054">
    <property type="entry name" value="A/G_cyclase"/>
</dbReference>
<organism evidence="4 5">
    <name type="scientific">Tistlia consotensis USBA 355</name>
    <dbReference type="NCBI Taxonomy" id="560819"/>
    <lineage>
        <taxon>Bacteria</taxon>
        <taxon>Pseudomonadati</taxon>
        <taxon>Pseudomonadota</taxon>
        <taxon>Alphaproteobacteria</taxon>
        <taxon>Rhodospirillales</taxon>
        <taxon>Rhodovibrionaceae</taxon>
        <taxon>Tistlia</taxon>
    </lineage>
</organism>
<sequence length="712" mass="76356">MTSPRDGSGEAGVGSFVAILDALAFAAGRIGTLGPWQRDIQELLARLGRAAAVSRVTLFEVHEDGEGRPVESCRFDWAEPGLAPLSGDPRYRSMPIWDASGRGLEDWSLRRSRGEILQVRLSETSGYDRKVFEEQGTFSFLSVPIFVEGRYWGFLGFDDCRAERGWSPLEIKVLEIAAALIGGAVARARAQRDLRLSQQRHALAALGADDGLWEWDPPEGTAFLSRRCRRILGLVAGGDGEIFAELSRRLQPSRGGDLDGFFAACFAERRRSFEVECRLVAPEGPTAGAARWIVLRGVILYAVGRPQRVVGSLRDISDRKRTQLELERKEHLLRAVVDSVPALINVKDRQSRYLLMNRYQGEVYGIDPQAAIGLTSSDIVGAAYGDRSRELDLEVLAAGRPQPFSERDFVDVSGRPRTWYTAKMPLLGGAPDEGGTAEAVEGVITVALDVTALKAERRARAQLSRFVAPALVDLVAAADEPFGPPRQQTAAVLFADLVGFTGLAERWPPHVVFALLREFHDHGARAVFDTGGTLTKFTGDGFMATFGLPRSSASDAGNALACARALSAAVDSFNAWREVAQLPVARVAIGVHVGPLLIGALGSDKRTEIAVIGDTVNVASRLEGLVRSTGGAIAISEALAEAVAAGVGEATAARLLDGFEPLPPQRLRGRSEAVGVRIFPGPPATAAVTAAGRVPLPDHPDAPPEPPPEPTA</sequence>
<evidence type="ECO:0000313" key="5">
    <source>
        <dbReference type="Proteomes" id="UP000192917"/>
    </source>
</evidence>
<dbReference type="PROSITE" id="PS50113">
    <property type="entry name" value="PAC"/>
    <property type="match status" value="1"/>
</dbReference>
<feature type="domain" description="Guanylate cyclase" evidence="3">
    <location>
        <begin position="491"/>
        <end position="623"/>
    </location>
</feature>
<dbReference type="AlphaFoldDB" id="A0A1Y6C267"/>
<dbReference type="STRING" id="560819.SAMN05428998_114104"/>
<dbReference type="Pfam" id="PF01590">
    <property type="entry name" value="GAF"/>
    <property type="match status" value="1"/>
</dbReference>
<accession>A0A1Y6C267</accession>
<protein>
    <submittedName>
        <fullName evidence="4">Adenylate cyclase, class 3</fullName>
    </submittedName>
</protein>
<dbReference type="GO" id="GO:0035556">
    <property type="term" value="P:intracellular signal transduction"/>
    <property type="evidence" value="ECO:0007669"/>
    <property type="project" value="InterPro"/>
</dbReference>
<gene>
    <name evidence="4" type="ORF">SAMN05428998_114104</name>
</gene>
<feature type="domain" description="PAC" evidence="2">
    <location>
        <begin position="273"/>
        <end position="328"/>
    </location>
</feature>
<keyword evidence="5" id="KW-1185">Reference proteome</keyword>
<dbReference type="Gene3D" id="3.30.450.20">
    <property type="entry name" value="PAS domain"/>
    <property type="match status" value="2"/>
</dbReference>
<dbReference type="InterPro" id="IPR013656">
    <property type="entry name" value="PAS_4"/>
</dbReference>
<proteinExistence type="predicted"/>
<dbReference type="SMART" id="SM00044">
    <property type="entry name" value="CYCc"/>
    <property type="match status" value="1"/>
</dbReference>
<dbReference type="SMART" id="SM00065">
    <property type="entry name" value="GAF"/>
    <property type="match status" value="1"/>
</dbReference>
<dbReference type="Pfam" id="PF00211">
    <property type="entry name" value="Guanylate_cyc"/>
    <property type="match status" value="1"/>
</dbReference>
<evidence type="ECO:0000259" key="2">
    <source>
        <dbReference type="PROSITE" id="PS50113"/>
    </source>
</evidence>